<dbReference type="InterPro" id="IPR003329">
    <property type="entry name" value="Cytidylyl_trans"/>
</dbReference>
<dbReference type="Proteomes" id="UP001629260">
    <property type="component" value="Unassembled WGS sequence"/>
</dbReference>
<comment type="caution">
    <text evidence="1">The sequence shown here is derived from an EMBL/GenBank/DDBJ whole genome shotgun (WGS) entry which is preliminary data.</text>
</comment>
<evidence type="ECO:0000313" key="2">
    <source>
        <dbReference type="Proteomes" id="UP001629260"/>
    </source>
</evidence>
<evidence type="ECO:0008006" key="3">
    <source>
        <dbReference type="Google" id="ProtNLM"/>
    </source>
</evidence>
<dbReference type="PANTHER" id="PTHR21485:SF6">
    <property type="entry name" value="N-ACYLNEURAMINATE CYTIDYLYLTRANSFERASE-RELATED"/>
    <property type="match status" value="1"/>
</dbReference>
<reference evidence="1 2" key="1">
    <citation type="submission" date="2024-06" db="EMBL/GenBank/DDBJ databases">
        <authorList>
            <person name="Kaempfer P."/>
            <person name="Viver T."/>
        </authorList>
    </citation>
    <scope>NUCLEOTIDE SEQUENCE [LARGE SCALE GENOMIC DNA]</scope>
    <source>
        <strain evidence="1 2">ST-87</strain>
    </source>
</reference>
<dbReference type="PANTHER" id="PTHR21485">
    <property type="entry name" value="HAD SUPERFAMILY MEMBERS CMAS AND KDSC"/>
    <property type="match status" value="1"/>
</dbReference>
<dbReference type="Gene3D" id="3.90.550.10">
    <property type="entry name" value="Spore Coat Polysaccharide Biosynthesis Protein SpsA, Chain A"/>
    <property type="match status" value="1"/>
</dbReference>
<accession>A0ABW8XWI2</accession>
<dbReference type="SUPFAM" id="SSF53448">
    <property type="entry name" value="Nucleotide-diphospho-sugar transferases"/>
    <property type="match status" value="1"/>
</dbReference>
<sequence length="229" mass="27180">MKDFVFFLPTRKGSERVLSKNTRKFSNFEGGILELKIKQLLNLNLDIPIILSTNDELSIDVALKFKDDRIKIIERPEHLCQSSTNINDFINYIPTIFSEDKHVFWLHATSPFVDESTYLKAIEIYNKLDYNFDSLMSVTKIQQFLWNPINNSCVNYDRSIVKWPRTQDLQVLYEINHAFYINSIKNYLKLNDRIGLKPYYFELDKLKSFDIDWEDDFVVADKIHKSLFK</sequence>
<name>A0ABW8XWI2_9FLAO</name>
<protein>
    <recommendedName>
        <fullName evidence="3">N-acylneuraminate cytidylyltransferase</fullName>
    </recommendedName>
</protein>
<evidence type="ECO:0000313" key="1">
    <source>
        <dbReference type="EMBL" id="MFL9831927.1"/>
    </source>
</evidence>
<dbReference type="RefSeq" id="WP_408082376.1">
    <property type="nucleotide sequence ID" value="NZ_JBELQA010000008.1"/>
</dbReference>
<dbReference type="EMBL" id="JBELQA010000008">
    <property type="protein sequence ID" value="MFL9831927.1"/>
    <property type="molecule type" value="Genomic_DNA"/>
</dbReference>
<organism evidence="1 2">
    <name type="scientific">Flavobacterium plantiphilum</name>
    <dbReference type="NCBI Taxonomy" id="3163297"/>
    <lineage>
        <taxon>Bacteria</taxon>
        <taxon>Pseudomonadati</taxon>
        <taxon>Bacteroidota</taxon>
        <taxon>Flavobacteriia</taxon>
        <taxon>Flavobacteriales</taxon>
        <taxon>Flavobacteriaceae</taxon>
        <taxon>Flavobacterium</taxon>
    </lineage>
</organism>
<dbReference type="InterPro" id="IPR029044">
    <property type="entry name" value="Nucleotide-diphossugar_trans"/>
</dbReference>
<keyword evidence="2" id="KW-1185">Reference proteome</keyword>
<dbReference type="Pfam" id="PF02348">
    <property type="entry name" value="CTP_transf_3"/>
    <property type="match status" value="1"/>
</dbReference>
<gene>
    <name evidence="1" type="ORF">ABS764_13825</name>
</gene>
<proteinExistence type="predicted"/>
<dbReference type="InterPro" id="IPR050793">
    <property type="entry name" value="CMP-NeuNAc_synthase"/>
</dbReference>